<dbReference type="InterPro" id="IPR003439">
    <property type="entry name" value="ABC_transporter-like_ATP-bd"/>
</dbReference>
<dbReference type="Pfam" id="PF00005">
    <property type="entry name" value="ABC_tran"/>
    <property type="match status" value="1"/>
</dbReference>
<evidence type="ECO:0000313" key="5">
    <source>
        <dbReference type="EMBL" id="RKO65984.1"/>
    </source>
</evidence>
<dbReference type="InterPro" id="IPR003593">
    <property type="entry name" value="AAA+_ATPase"/>
</dbReference>
<dbReference type="Proteomes" id="UP000271256">
    <property type="component" value="Unassembled WGS sequence"/>
</dbReference>
<dbReference type="InterPro" id="IPR017871">
    <property type="entry name" value="ABC_transporter-like_CS"/>
</dbReference>
<dbReference type="PANTHER" id="PTHR42781:SF4">
    <property type="entry name" value="SPERMIDINE_PUTRESCINE IMPORT ATP-BINDING PROTEIN POTA"/>
    <property type="match status" value="1"/>
</dbReference>
<keyword evidence="6" id="KW-1185">Reference proteome</keyword>
<sequence>MNNTILEVHNLQFKRGNREILNIDHFALHERETIALIGPNGAGKSTLLQVMALLLKPTRGTVEFRGVPATPRNALAIRRRVAVVFQEPLLLNTTVYENVAAGLKLRGVPRKEIENRVSLWLERLGIAHLAGRRSHQLSGGEAQRVSLARAFALEPEVLFLDEPFSALDFPTRLSLLNKLDRLLKDTGIAAIFVTHDFSEVPYLTDRIAVLKDGRMVKTGTFEEIFKVKPRRENYITSLYRVFESDAAE</sequence>
<dbReference type="RefSeq" id="WP_121450431.1">
    <property type="nucleotide sequence ID" value="NZ_RBWE01000001.1"/>
</dbReference>
<keyword evidence="2" id="KW-0547">Nucleotide-binding</keyword>
<accession>A0A494WZK1</accession>
<name>A0A494WZK1_9FIRM</name>
<evidence type="ECO:0000256" key="2">
    <source>
        <dbReference type="ARBA" id="ARBA00022741"/>
    </source>
</evidence>
<dbReference type="SMART" id="SM00382">
    <property type="entry name" value="AAA"/>
    <property type="match status" value="1"/>
</dbReference>
<dbReference type="OrthoDB" id="9780431at2"/>
<comment type="caution">
    <text evidence="5">The sequence shown here is derived from an EMBL/GenBank/DDBJ whole genome shotgun (WGS) entry which is preliminary data.</text>
</comment>
<evidence type="ECO:0000256" key="3">
    <source>
        <dbReference type="ARBA" id="ARBA00022840"/>
    </source>
</evidence>
<dbReference type="InterPro" id="IPR027417">
    <property type="entry name" value="P-loop_NTPase"/>
</dbReference>
<dbReference type="PROSITE" id="PS00211">
    <property type="entry name" value="ABC_TRANSPORTER_1"/>
    <property type="match status" value="1"/>
</dbReference>
<gene>
    <name evidence="5" type="ORF">D7024_02785</name>
</gene>
<dbReference type="GO" id="GO:0005524">
    <property type="term" value="F:ATP binding"/>
    <property type="evidence" value="ECO:0007669"/>
    <property type="project" value="UniProtKB-KW"/>
</dbReference>
<dbReference type="EMBL" id="RBWE01000001">
    <property type="protein sequence ID" value="RKO65984.1"/>
    <property type="molecule type" value="Genomic_DNA"/>
</dbReference>
<evidence type="ECO:0000313" key="6">
    <source>
        <dbReference type="Proteomes" id="UP000271256"/>
    </source>
</evidence>
<evidence type="ECO:0000256" key="1">
    <source>
        <dbReference type="ARBA" id="ARBA00022448"/>
    </source>
</evidence>
<dbReference type="PROSITE" id="PS50893">
    <property type="entry name" value="ABC_TRANSPORTER_2"/>
    <property type="match status" value="1"/>
</dbReference>
<evidence type="ECO:0000259" key="4">
    <source>
        <dbReference type="PROSITE" id="PS50893"/>
    </source>
</evidence>
<keyword evidence="1" id="KW-0813">Transport</keyword>
<keyword evidence="3 5" id="KW-0067">ATP-binding</keyword>
<dbReference type="GO" id="GO:0016887">
    <property type="term" value="F:ATP hydrolysis activity"/>
    <property type="evidence" value="ECO:0007669"/>
    <property type="project" value="InterPro"/>
</dbReference>
<proteinExistence type="predicted"/>
<organism evidence="5 6">
    <name type="scientific">Desulfofundulus salinus</name>
    <dbReference type="NCBI Taxonomy" id="2419843"/>
    <lineage>
        <taxon>Bacteria</taxon>
        <taxon>Bacillati</taxon>
        <taxon>Bacillota</taxon>
        <taxon>Clostridia</taxon>
        <taxon>Eubacteriales</taxon>
        <taxon>Peptococcaceae</taxon>
        <taxon>Desulfofundulus</taxon>
    </lineage>
</organism>
<feature type="domain" description="ABC transporter" evidence="4">
    <location>
        <begin position="6"/>
        <end position="237"/>
    </location>
</feature>
<dbReference type="AlphaFoldDB" id="A0A494WZK1"/>
<dbReference type="InterPro" id="IPR050093">
    <property type="entry name" value="ABC_SmlMolc_Importer"/>
</dbReference>
<reference evidence="5 6" key="1">
    <citation type="submission" date="2018-10" db="EMBL/GenBank/DDBJ databases">
        <authorList>
            <person name="Grouzdev D.S."/>
            <person name="Krutkina M.S."/>
            <person name="Tourova T.P."/>
            <person name="Nazina T.N."/>
        </authorList>
    </citation>
    <scope>NUCLEOTIDE SEQUENCE [LARGE SCALE GENOMIC DNA]</scope>
    <source>
        <strain evidence="5 6">435</strain>
    </source>
</reference>
<dbReference type="SUPFAM" id="SSF52540">
    <property type="entry name" value="P-loop containing nucleoside triphosphate hydrolases"/>
    <property type="match status" value="1"/>
</dbReference>
<protein>
    <submittedName>
        <fullName evidence="5">ATP-binding cassette domain-containing protein</fullName>
    </submittedName>
</protein>
<dbReference type="PANTHER" id="PTHR42781">
    <property type="entry name" value="SPERMIDINE/PUTRESCINE IMPORT ATP-BINDING PROTEIN POTA"/>
    <property type="match status" value="1"/>
</dbReference>
<dbReference type="Gene3D" id="3.40.50.300">
    <property type="entry name" value="P-loop containing nucleotide triphosphate hydrolases"/>
    <property type="match status" value="1"/>
</dbReference>